<reference evidence="4" key="1">
    <citation type="submission" date="2019-11" db="EMBL/GenBank/DDBJ databases">
        <authorList>
            <person name="Feng L."/>
        </authorList>
    </citation>
    <scope>NUCLEOTIDE SEQUENCE</scope>
    <source>
        <strain evidence="4">BgluceraseaLFYP119</strain>
    </source>
</reference>
<evidence type="ECO:0000313" key="4">
    <source>
        <dbReference type="EMBL" id="VYT01631.1"/>
    </source>
</evidence>
<proteinExistence type="inferred from homology"/>
<dbReference type="InterPro" id="IPR000979">
    <property type="entry name" value="Phosphodiesterase_MJ0936/Vps29"/>
</dbReference>
<evidence type="ECO:0000256" key="2">
    <source>
        <dbReference type="RuleBase" id="RU362039"/>
    </source>
</evidence>
<name>A0A6N2TC84_9FIRM</name>
<organism evidence="4">
    <name type="scientific">Blautia glucerasea</name>
    <dbReference type="NCBI Taxonomy" id="536633"/>
    <lineage>
        <taxon>Bacteria</taxon>
        <taxon>Bacillati</taxon>
        <taxon>Bacillota</taxon>
        <taxon>Clostridia</taxon>
        <taxon>Lachnospirales</taxon>
        <taxon>Lachnospiraceae</taxon>
        <taxon>Blautia</taxon>
    </lineage>
</organism>
<accession>A0A6N2TC84</accession>
<sequence>MKILIVSDTHGYDEHLETAVMKEQPLDMLIHCGDIEGREFYIEALAECPCTIVAGNNDFFSDLPREEEIEINGHRILITHGHYYGVSMDLSRLADEAISRDCDCAFFGHTHKPFLQDIDGVLTLNPGSLSFPRQRNRKFSYAVLDVSETGELHAEIRYL</sequence>
<evidence type="ECO:0000256" key="1">
    <source>
        <dbReference type="ARBA" id="ARBA00008950"/>
    </source>
</evidence>
<dbReference type="CDD" id="cd00841">
    <property type="entry name" value="MPP_YfcE"/>
    <property type="match status" value="1"/>
</dbReference>
<dbReference type="GO" id="GO:0046872">
    <property type="term" value="F:metal ion binding"/>
    <property type="evidence" value="ECO:0007669"/>
    <property type="project" value="UniProtKB-KW"/>
</dbReference>
<dbReference type="AlphaFoldDB" id="A0A6N2TC84"/>
<dbReference type="EC" id="3.1.4.-" evidence="2"/>
<dbReference type="PANTHER" id="PTHR11124">
    <property type="entry name" value="VACUOLAR SORTING PROTEIN VPS29"/>
    <property type="match status" value="1"/>
</dbReference>
<gene>
    <name evidence="4" type="ORF">BGLFYP119_01476</name>
</gene>
<dbReference type="SUPFAM" id="SSF56300">
    <property type="entry name" value="Metallo-dependent phosphatases"/>
    <property type="match status" value="1"/>
</dbReference>
<comment type="similarity">
    <text evidence="1 2">Belongs to the metallophosphoesterase superfamily. YfcE family.</text>
</comment>
<dbReference type="RefSeq" id="WP_156353811.1">
    <property type="nucleotide sequence ID" value="NZ_CACRST010000013.1"/>
</dbReference>
<keyword evidence="2" id="KW-0479">Metal-binding</keyword>
<dbReference type="InterPro" id="IPR024654">
    <property type="entry name" value="Calcineurin-like_PHP_lpxH"/>
</dbReference>
<dbReference type="Pfam" id="PF12850">
    <property type="entry name" value="Metallophos_2"/>
    <property type="match status" value="1"/>
</dbReference>
<dbReference type="EMBL" id="CACRST010000013">
    <property type="protein sequence ID" value="VYT01631.1"/>
    <property type="molecule type" value="Genomic_DNA"/>
</dbReference>
<dbReference type="InterPro" id="IPR029052">
    <property type="entry name" value="Metallo-depent_PP-like"/>
</dbReference>
<dbReference type="NCBIfam" id="TIGR00040">
    <property type="entry name" value="yfcE"/>
    <property type="match status" value="1"/>
</dbReference>
<dbReference type="InterPro" id="IPR041802">
    <property type="entry name" value="MPP_YfcE"/>
</dbReference>
<dbReference type="Gene3D" id="3.60.21.10">
    <property type="match status" value="1"/>
</dbReference>
<comment type="cofactor">
    <cofactor evidence="2">
        <name>a divalent metal cation</name>
        <dbReference type="ChEBI" id="CHEBI:60240"/>
    </cofactor>
</comment>
<feature type="domain" description="Calcineurin-like phosphoesterase" evidence="3">
    <location>
        <begin position="1"/>
        <end position="148"/>
    </location>
</feature>
<protein>
    <recommendedName>
        <fullName evidence="2">Phosphoesterase</fullName>
        <ecNumber evidence="2">3.1.4.-</ecNumber>
    </recommendedName>
</protein>
<dbReference type="GO" id="GO:0016787">
    <property type="term" value="F:hydrolase activity"/>
    <property type="evidence" value="ECO:0007669"/>
    <property type="project" value="UniProtKB-UniRule"/>
</dbReference>
<evidence type="ECO:0000259" key="3">
    <source>
        <dbReference type="Pfam" id="PF12850"/>
    </source>
</evidence>